<organism evidence="1 2">
    <name type="scientific">Halopenitus malekzadehii</name>
    <dbReference type="NCBI Taxonomy" id="1267564"/>
    <lineage>
        <taxon>Archaea</taxon>
        <taxon>Methanobacteriati</taxon>
        <taxon>Methanobacteriota</taxon>
        <taxon>Stenosarchaea group</taxon>
        <taxon>Halobacteria</taxon>
        <taxon>Halobacteriales</taxon>
        <taxon>Haloferacaceae</taxon>
        <taxon>Halopenitus</taxon>
    </lineage>
</organism>
<protein>
    <submittedName>
        <fullName evidence="1">Type I restriction enzyme, S subunit</fullName>
    </submittedName>
</protein>
<dbReference type="EMBL" id="FNWU01000004">
    <property type="protein sequence ID" value="SEH52557.1"/>
    <property type="molecule type" value="Genomic_DNA"/>
</dbReference>
<evidence type="ECO:0000313" key="2">
    <source>
        <dbReference type="Proteomes" id="UP000199215"/>
    </source>
</evidence>
<dbReference type="OrthoDB" id="84651at2157"/>
<accession>A0A1H6J119</accession>
<reference evidence="1 2" key="1">
    <citation type="submission" date="2016-10" db="EMBL/GenBank/DDBJ databases">
        <authorList>
            <person name="de Groot N.N."/>
        </authorList>
    </citation>
    <scope>NUCLEOTIDE SEQUENCE [LARGE SCALE GENOMIC DNA]</scope>
    <source>
        <strain evidence="1 2">IBRC-M10418</strain>
    </source>
</reference>
<proteinExistence type="predicted"/>
<name>A0A1H6J119_9EURY</name>
<dbReference type="AlphaFoldDB" id="A0A1H6J119"/>
<dbReference type="Gene3D" id="2.30.130.30">
    <property type="entry name" value="Hypothetical protein"/>
    <property type="match status" value="1"/>
</dbReference>
<gene>
    <name evidence="1" type="ORF">SAMN05192561_104152</name>
</gene>
<sequence length="142" mass="16225">MDVLLSIKPEFAEKILGHEKRYEFRKTPFRDPSAIGTIYMYASSPVQEIVGSFSLNGVSEGTPAELWREFGSNSGMDQRSRFMDYFANTDTGYAFEVADVQRFTEPIDPQQRIDDFRPPISFQYLRGEYDSLLTPDPQSASD</sequence>
<dbReference type="SUPFAM" id="SSF88697">
    <property type="entry name" value="PUA domain-like"/>
    <property type="match status" value="1"/>
</dbReference>
<dbReference type="STRING" id="1267564.SAMN05192561_104152"/>
<keyword evidence="2" id="KW-1185">Reference proteome</keyword>
<evidence type="ECO:0000313" key="1">
    <source>
        <dbReference type="EMBL" id="SEH52557.1"/>
    </source>
</evidence>
<dbReference type="RefSeq" id="WP_092816994.1">
    <property type="nucleotide sequence ID" value="NZ_FNWU01000004.1"/>
</dbReference>
<dbReference type="Proteomes" id="UP000199215">
    <property type="component" value="Unassembled WGS sequence"/>
</dbReference>
<dbReference type="InterPro" id="IPR015947">
    <property type="entry name" value="PUA-like_sf"/>
</dbReference>